<dbReference type="Gene3D" id="1.10.4080.10">
    <property type="entry name" value="ADP-ribosylation/Crystallin J1"/>
    <property type="match status" value="1"/>
</dbReference>
<evidence type="ECO:0000256" key="1">
    <source>
        <dbReference type="PIRSR" id="PIRSR605502-1"/>
    </source>
</evidence>
<feature type="binding site" evidence="1">
    <location>
        <position position="231"/>
    </location>
    <ligand>
        <name>Mg(2+)</name>
        <dbReference type="ChEBI" id="CHEBI:18420"/>
        <label>1</label>
    </ligand>
</feature>
<protein>
    <submittedName>
        <fullName evidence="2">ADP-ribosylglycohydrolase family protein</fullName>
    </submittedName>
</protein>
<evidence type="ECO:0000313" key="3">
    <source>
        <dbReference type="Proteomes" id="UP000664218"/>
    </source>
</evidence>
<feature type="binding site" evidence="1">
    <location>
        <position position="34"/>
    </location>
    <ligand>
        <name>Mg(2+)</name>
        <dbReference type="ChEBI" id="CHEBI:18420"/>
        <label>1</label>
    </ligand>
</feature>
<dbReference type="SUPFAM" id="SSF101478">
    <property type="entry name" value="ADP-ribosylglycohydrolase"/>
    <property type="match status" value="1"/>
</dbReference>
<dbReference type="RefSeq" id="WP_207599929.1">
    <property type="nucleotide sequence ID" value="NZ_JAFNJU010000007.1"/>
</dbReference>
<keyword evidence="1" id="KW-0479">Metal-binding</keyword>
<dbReference type="EMBL" id="JAFNJU010000007">
    <property type="protein sequence ID" value="MBO1265410.1"/>
    <property type="molecule type" value="Genomic_DNA"/>
</dbReference>
<dbReference type="Pfam" id="PF03747">
    <property type="entry name" value="ADP_ribosyl_GH"/>
    <property type="match status" value="1"/>
</dbReference>
<accession>A0A939KL81</accession>
<feature type="binding site" evidence="1">
    <location>
        <position position="229"/>
    </location>
    <ligand>
        <name>Mg(2+)</name>
        <dbReference type="ChEBI" id="CHEBI:18420"/>
        <label>1</label>
    </ligand>
</feature>
<dbReference type="InterPro" id="IPR005502">
    <property type="entry name" value="Ribosyl_crysJ1"/>
</dbReference>
<organism evidence="2 3">
    <name type="scientific">Proteiniclasticum aestuarii</name>
    <dbReference type="NCBI Taxonomy" id="2817862"/>
    <lineage>
        <taxon>Bacteria</taxon>
        <taxon>Bacillati</taxon>
        <taxon>Bacillota</taxon>
        <taxon>Clostridia</taxon>
        <taxon>Eubacteriales</taxon>
        <taxon>Clostridiaceae</taxon>
        <taxon>Proteiniclasticum</taxon>
    </lineage>
</organism>
<dbReference type="AlphaFoldDB" id="A0A939KL81"/>
<name>A0A939KL81_9CLOT</name>
<evidence type="ECO:0000313" key="2">
    <source>
        <dbReference type="EMBL" id="MBO1265410.1"/>
    </source>
</evidence>
<sequence length="543" mass="62282">MIGAIIGDIVGSRFEFHNHRSKDFELFAEDCFVTDDSIMTLAAAKAIMETEKTKTSSLELIGSDYEYLSLLQENTVKYMQKIGRNYPHCGYGGRFHDWVFSHAPKPYHSYGNGAAMRISPVGFACKTEAEVTALSEAITSVSHDHEEGFKGAEATALCIFMARKGYTKYEIRGRIEHDYYTLDFTIDEIRDTYEFNETCQDTVPQAITAFLESTSFEDAIRTAISIGGDSDTLAAITGSIAEAYYGVPSWIIEKALTYLDERLYDLYDEWQTFMGRDREICRFHLLTKYIGKIMELQSMGELHPEKKDPPEKTYRRPIPTFNELADQFAEEFLQFLENRLAYTLTCSDSLSISTMIPWEHDAFRYAPADSLTENQILSILMDMLRIHRVDKEQLFIILQDGSLLTLLKKLKSIEAPEYLTNPEEIIFEFGGFFEGDTRYHLEFLEEGAILVTSSKRDGSKVSRKLSEEASQELLKQFKALHVEHWNHEYTDPWIVDGTSWTLSVRYTGHRGTIWSGRNAFPPNWESLVAFFTAEQPKEENIEE</sequence>
<dbReference type="Proteomes" id="UP000664218">
    <property type="component" value="Unassembled WGS sequence"/>
</dbReference>
<keyword evidence="1" id="KW-0460">Magnesium</keyword>
<keyword evidence="3" id="KW-1185">Reference proteome</keyword>
<dbReference type="InterPro" id="IPR036705">
    <property type="entry name" value="Ribosyl_crysJ1_sf"/>
</dbReference>
<comment type="caution">
    <text evidence="2">The sequence shown here is derived from an EMBL/GenBank/DDBJ whole genome shotgun (WGS) entry which is preliminary data.</text>
</comment>
<feature type="binding site" evidence="1">
    <location>
        <position position="35"/>
    </location>
    <ligand>
        <name>Mg(2+)</name>
        <dbReference type="ChEBI" id="CHEBI:18420"/>
        <label>1</label>
    </ligand>
</feature>
<dbReference type="PANTHER" id="PTHR16222">
    <property type="entry name" value="ADP-RIBOSYLGLYCOHYDROLASE"/>
    <property type="match status" value="1"/>
</dbReference>
<dbReference type="InterPro" id="IPR050792">
    <property type="entry name" value="ADP-ribosylglycohydrolase"/>
</dbReference>
<dbReference type="GO" id="GO:0046872">
    <property type="term" value="F:metal ion binding"/>
    <property type="evidence" value="ECO:0007669"/>
    <property type="project" value="UniProtKB-KW"/>
</dbReference>
<dbReference type="PANTHER" id="PTHR16222:SF12">
    <property type="entry name" value="ADP-RIBOSYLGLYCOHYDROLASE-RELATED"/>
    <property type="match status" value="1"/>
</dbReference>
<comment type="cofactor">
    <cofactor evidence="1">
        <name>Mg(2+)</name>
        <dbReference type="ChEBI" id="CHEBI:18420"/>
    </cofactor>
    <text evidence="1">Binds 2 magnesium ions per subunit.</text>
</comment>
<feature type="binding site" evidence="1">
    <location>
        <position position="232"/>
    </location>
    <ligand>
        <name>Mg(2+)</name>
        <dbReference type="ChEBI" id="CHEBI:18420"/>
        <label>1</label>
    </ligand>
</feature>
<reference evidence="2" key="1">
    <citation type="submission" date="2021-03" db="EMBL/GenBank/DDBJ databases">
        <title>Proteiniclasticum marinus sp. nov., isolated from tidal flat sediment.</title>
        <authorList>
            <person name="Namirimu T."/>
            <person name="Yang J.-A."/>
            <person name="Yang S.-H."/>
            <person name="Kim Y.-J."/>
            <person name="Kwon K.K."/>
        </authorList>
    </citation>
    <scope>NUCLEOTIDE SEQUENCE</scope>
    <source>
        <strain evidence="2">SCR006</strain>
    </source>
</reference>
<gene>
    <name evidence="2" type="ORF">J3A84_10245</name>
</gene>
<proteinExistence type="predicted"/>
<feature type="binding site" evidence="1">
    <location>
        <position position="36"/>
    </location>
    <ligand>
        <name>Mg(2+)</name>
        <dbReference type="ChEBI" id="CHEBI:18420"/>
        <label>1</label>
    </ligand>
</feature>